<organism evidence="1 2">
    <name type="scientific">Zasmidium cellare</name>
    <name type="common">Wine cellar mold</name>
    <name type="synonym">Racodium cellare</name>
    <dbReference type="NCBI Taxonomy" id="395010"/>
    <lineage>
        <taxon>Eukaryota</taxon>
        <taxon>Fungi</taxon>
        <taxon>Dikarya</taxon>
        <taxon>Ascomycota</taxon>
        <taxon>Pezizomycotina</taxon>
        <taxon>Dothideomycetes</taxon>
        <taxon>Dothideomycetidae</taxon>
        <taxon>Mycosphaerellales</taxon>
        <taxon>Mycosphaerellaceae</taxon>
        <taxon>Zasmidium</taxon>
    </lineage>
</organism>
<protein>
    <submittedName>
        <fullName evidence="1">Uncharacterized protein</fullName>
    </submittedName>
</protein>
<evidence type="ECO:0000313" key="2">
    <source>
        <dbReference type="Proteomes" id="UP001305779"/>
    </source>
</evidence>
<dbReference type="Proteomes" id="UP001305779">
    <property type="component" value="Unassembled WGS sequence"/>
</dbReference>
<name>A0ABR0EC92_ZASCE</name>
<reference evidence="1 2" key="1">
    <citation type="journal article" date="2023" name="G3 (Bethesda)">
        <title>A chromosome-level genome assembly of Zasmidium syzygii isolated from banana leaves.</title>
        <authorList>
            <person name="van Westerhoven A.C."/>
            <person name="Mehrabi R."/>
            <person name="Talebi R."/>
            <person name="Steentjes M.B.F."/>
            <person name="Corcolon B."/>
            <person name="Chong P.A."/>
            <person name="Kema G.H.J."/>
            <person name="Seidl M.F."/>
        </authorList>
    </citation>
    <scope>NUCLEOTIDE SEQUENCE [LARGE SCALE GENOMIC DNA]</scope>
    <source>
        <strain evidence="1 2">P124</strain>
    </source>
</reference>
<dbReference type="PANTHER" id="PTHR42085">
    <property type="entry name" value="F-BOX DOMAIN-CONTAINING PROTEIN"/>
    <property type="match status" value="1"/>
</dbReference>
<evidence type="ECO:0000313" key="1">
    <source>
        <dbReference type="EMBL" id="KAK4499129.1"/>
    </source>
</evidence>
<dbReference type="PANTHER" id="PTHR42085:SF4">
    <property type="entry name" value="F-BOX DOMAIN-CONTAINING PROTEIN"/>
    <property type="match status" value="1"/>
</dbReference>
<keyword evidence="2" id="KW-1185">Reference proteome</keyword>
<proteinExistence type="predicted"/>
<sequence length="301" mass="34259">MYTPLNPGDISLSGDLFEGNFEEWQPRTIACLRSRDLERQVGPNAERCRIVTPADSKNAAHHIRLRTSEAMLRRVPDAHLEDAGKLFKSLKRLATPFRLFDLPPEIRNRVYEFTLGLWYRVHDNSAGGEDNYFSDEFDEDDEFKPWAGKYPPLLQVNSQIRHEASSIFYAATSFMIALPSNGTYGDIDREYIEKWSKDVVGSRLKHLHHVVLTISIEASITIKFSERRGVMCTFDWGTGDISEQGDDMLEEHTQAVESARKALGLSGEAIVMAILSGWGMWRKLREEIVDAAEMDSDDGWD</sequence>
<accession>A0ABR0EC92</accession>
<dbReference type="InterPro" id="IPR038883">
    <property type="entry name" value="AN11006-like"/>
</dbReference>
<gene>
    <name evidence="1" type="ORF">PRZ48_009641</name>
</gene>
<comment type="caution">
    <text evidence="1">The sequence shown here is derived from an EMBL/GenBank/DDBJ whole genome shotgun (WGS) entry which is preliminary data.</text>
</comment>
<dbReference type="EMBL" id="JAXOVC010000007">
    <property type="protein sequence ID" value="KAK4499129.1"/>
    <property type="molecule type" value="Genomic_DNA"/>
</dbReference>